<dbReference type="KEGG" id="rter:IDM49_09940"/>
<evidence type="ECO:0000313" key="2">
    <source>
        <dbReference type="Proteomes" id="UP000516404"/>
    </source>
</evidence>
<protein>
    <submittedName>
        <fullName evidence="1">Glycoside hydrolase family 76</fullName>
    </submittedName>
</protein>
<proteinExistence type="predicted"/>
<gene>
    <name evidence="1" type="ORF">IDM49_09940</name>
</gene>
<evidence type="ECO:0000313" key="1">
    <source>
        <dbReference type="EMBL" id="QNV37520.1"/>
    </source>
</evidence>
<dbReference type="GO" id="GO:0016787">
    <property type="term" value="F:hydrolase activity"/>
    <property type="evidence" value="ECO:0007669"/>
    <property type="project" value="UniProtKB-KW"/>
</dbReference>
<keyword evidence="2" id="KW-1185">Reference proteome</keyword>
<accession>A0A7H2BCX4</accession>
<dbReference type="InterPro" id="IPR053169">
    <property type="entry name" value="MUG_Protein"/>
</dbReference>
<dbReference type="PANTHER" id="PTHR47791">
    <property type="entry name" value="MEIOTICALLY UP-REGULATED GENE 191 PROTEIN"/>
    <property type="match status" value="1"/>
</dbReference>
<sequence length="404" mass="44262">MSTLNISHDYSHAAAVAARSVVRHFGRRAFGIPGTLIGAVQVPDNRTRVQRFAHWHYWWQAHFLDCAVDAGFRRLREGNTESAQAWLGKAQEIQRGIVTRNFGTVINDFYDDMAWLTLALGRLNALHRALHGVGSISTQDAGVTLYNQLTDAIDDSLGGGVFWSKKRDFKNTPATAPTALALVRAHRGDEAAPLLNWLGENLWDDDNSAYLDGIRITGTNESGAFDTAVERALYSYNSGPVLSALLELEPTDDLPLWRYRTEHAADIIGGVAHHFTCDFNDDGTTIRVLTTKGSGDGGLFTGILARNLADASTNPELNAASRATARELVLNTARILWEGRREFDPDLPLNEFGIDVNEIRGESIALFSPDVTAHTSESLVPGRAVELSSQLQAWMILEAAARIA</sequence>
<reference evidence="1 2" key="1">
    <citation type="submission" date="2020-09" db="EMBL/GenBank/DDBJ databases">
        <title>Investigation of environmental microbes.</title>
        <authorList>
            <person name="Ou Y."/>
            <person name="Kang Q."/>
        </authorList>
    </citation>
    <scope>NUCLEOTIDE SEQUENCE [LARGE SCALE GENOMIC DNA]</scope>
    <source>
        <strain evidence="1 2">KJZ-14</strain>
    </source>
</reference>
<name>A0A7H2BCX4_9MICC</name>
<dbReference type="RefSeq" id="WP_190724386.1">
    <property type="nucleotide sequence ID" value="NZ_CP061539.1"/>
</dbReference>
<dbReference type="EMBL" id="CP061539">
    <property type="protein sequence ID" value="QNV37520.1"/>
    <property type="molecule type" value="Genomic_DNA"/>
</dbReference>
<dbReference type="InterPro" id="IPR005198">
    <property type="entry name" value="Glyco_hydro_76"/>
</dbReference>
<dbReference type="PANTHER" id="PTHR47791:SF3">
    <property type="entry name" value="MEIOTICALLY UP-REGULATED GENE 191 PROTEIN"/>
    <property type="match status" value="1"/>
</dbReference>
<dbReference type="AlphaFoldDB" id="A0A7H2BCX4"/>
<dbReference type="Proteomes" id="UP000516404">
    <property type="component" value="Chromosome"/>
</dbReference>
<keyword evidence="1" id="KW-0378">Hydrolase</keyword>
<dbReference type="InterPro" id="IPR008928">
    <property type="entry name" value="6-hairpin_glycosidase_sf"/>
</dbReference>
<dbReference type="Pfam" id="PF03663">
    <property type="entry name" value="Glyco_hydro_76"/>
    <property type="match status" value="1"/>
</dbReference>
<dbReference type="GO" id="GO:0005975">
    <property type="term" value="P:carbohydrate metabolic process"/>
    <property type="evidence" value="ECO:0007669"/>
    <property type="project" value="InterPro"/>
</dbReference>
<organism evidence="1 2">
    <name type="scientific">Rothia terrae</name>
    <dbReference type="NCBI Taxonomy" id="396015"/>
    <lineage>
        <taxon>Bacteria</taxon>
        <taxon>Bacillati</taxon>
        <taxon>Actinomycetota</taxon>
        <taxon>Actinomycetes</taxon>
        <taxon>Micrococcales</taxon>
        <taxon>Micrococcaceae</taxon>
        <taxon>Rothia</taxon>
    </lineage>
</organism>
<dbReference type="SUPFAM" id="SSF48208">
    <property type="entry name" value="Six-hairpin glycosidases"/>
    <property type="match status" value="1"/>
</dbReference>
<dbReference type="Gene3D" id="1.50.10.20">
    <property type="match status" value="1"/>
</dbReference>
<dbReference type="GeneID" id="96624558"/>